<dbReference type="GO" id="GO:0009234">
    <property type="term" value="P:menaquinone biosynthetic process"/>
    <property type="evidence" value="ECO:0007669"/>
    <property type="project" value="UniProtKB-UniRule"/>
</dbReference>
<keyword evidence="4" id="KW-0474">Menaquinone biosynthesis</keyword>
<dbReference type="EC" id="5.4.4.2" evidence="4"/>
<feature type="binding site" evidence="4">
    <location>
        <position position="452"/>
    </location>
    <ligand>
        <name>Mg(2+)</name>
        <dbReference type="ChEBI" id="CHEBI:18420"/>
    </ligand>
</feature>
<dbReference type="PANTHER" id="PTHR42839:SF1">
    <property type="entry name" value="ISOCHORISMATE SYNTHASE MENF"/>
    <property type="match status" value="1"/>
</dbReference>
<dbReference type="AlphaFoldDB" id="A0A521F173"/>
<feature type="active site" description="Proton donor" evidence="4">
    <location>
        <position position="273"/>
    </location>
</feature>
<sequence length="469" mass="52910">MSIIKQLNHLAGIQEGVVRSRRKGHSVLVSQTQRIPHLDPLLFFEAGVREGETRNFWADPDRELILVGLGTAWKIELGPEANNRYREVEKRWRLLLRDAVQIPEDGPRGTGPLLMGGFSFDPLQKRTPLWKGFPEAAFTLPRFLLTVYRGTCLLTVNVVVKPGDQAETLAEMLAEEEEKRLGWMQGVSSSMVSLSYHAYEVEPDRWKQSVSQVAQEIQAGKMDKLVLAREIRLESEDAFASSKILNQLWKRQPSSFLFAVEREGACFLGASPERLVKRDGDRLVSTCIAGTTRRGRDWEEDWTFGQELLSDPKNRVEHQVVVEMIREAFQQGCSHVRVPEEPTLYQVRDVQHLFTPVEGRAKLGTTLLSMVEQLHPTPALGGYPREVAMTRIRELEVMDRGWYAAPLGWVDFRGDGEFACGIRSGLIRGQTASLFAGCGIVGDSDPNSEYEETRMKFRPMLSAIGGESR</sequence>
<name>A0A521F173_9BACL</name>
<keyword evidence="4" id="KW-0460">Magnesium</keyword>
<dbReference type="InterPro" id="IPR005801">
    <property type="entry name" value="ADC_synthase"/>
</dbReference>
<dbReference type="Proteomes" id="UP000315636">
    <property type="component" value="Unassembled WGS sequence"/>
</dbReference>
<dbReference type="OrthoDB" id="9803598at2"/>
<dbReference type="UniPathway" id="UPA00079"/>
<comment type="cofactor">
    <cofactor evidence="4">
        <name>Mg(2+)</name>
        <dbReference type="ChEBI" id="CHEBI:18420"/>
    </cofactor>
</comment>
<comment type="pathway">
    <text evidence="4">Quinol/quinone metabolism; menaquinone biosynthesis.</text>
</comment>
<evidence type="ECO:0000256" key="4">
    <source>
        <dbReference type="HAMAP-Rule" id="MF_01935"/>
    </source>
</evidence>
<comment type="pathway">
    <text evidence="4">Quinol/quinone metabolism; 1,4-dihydroxy-2-naphthoate biosynthesis; 1,4-dihydroxy-2-naphthoate from chorismate: step 1/7.</text>
</comment>
<keyword evidence="7" id="KW-1185">Reference proteome</keyword>
<dbReference type="SUPFAM" id="SSF56322">
    <property type="entry name" value="ADC synthase"/>
    <property type="match status" value="1"/>
</dbReference>
<dbReference type="HAMAP" id="MF_01935">
    <property type="entry name" value="MenF"/>
    <property type="match status" value="1"/>
</dbReference>
<evidence type="ECO:0000313" key="7">
    <source>
        <dbReference type="Proteomes" id="UP000315636"/>
    </source>
</evidence>
<gene>
    <name evidence="4" type="primary">menF</name>
    <name evidence="6" type="ORF">SAMN06264849_11216</name>
</gene>
<comment type="catalytic activity">
    <reaction evidence="1 4">
        <text>chorismate = isochorismate</text>
        <dbReference type="Rhea" id="RHEA:18985"/>
        <dbReference type="ChEBI" id="CHEBI:29748"/>
        <dbReference type="ChEBI" id="CHEBI:29780"/>
        <dbReference type="EC" id="5.4.4.2"/>
    </reaction>
</comment>
<organism evidence="6 7">
    <name type="scientific">Melghirimyces algeriensis</name>
    <dbReference type="NCBI Taxonomy" id="910412"/>
    <lineage>
        <taxon>Bacteria</taxon>
        <taxon>Bacillati</taxon>
        <taxon>Bacillota</taxon>
        <taxon>Bacilli</taxon>
        <taxon>Bacillales</taxon>
        <taxon>Thermoactinomycetaceae</taxon>
        <taxon>Melghirimyces</taxon>
    </lineage>
</organism>
<evidence type="ECO:0000256" key="1">
    <source>
        <dbReference type="ARBA" id="ARBA00000799"/>
    </source>
</evidence>
<accession>A0A521F173</accession>
<dbReference type="UniPathway" id="UPA01057">
    <property type="reaction ID" value="UER00163"/>
</dbReference>
<dbReference type="RefSeq" id="WP_142506505.1">
    <property type="nucleotide sequence ID" value="NZ_FXTI01000012.1"/>
</dbReference>
<protein>
    <recommendedName>
        <fullName evidence="4">Isochorismate synthase MenF</fullName>
        <ecNumber evidence="4">5.4.4.2</ecNumber>
    </recommendedName>
    <alternativeName>
        <fullName evidence="4">Isochorismate mutase</fullName>
    </alternativeName>
</protein>
<dbReference type="InterPro" id="IPR015890">
    <property type="entry name" value="Chorismate_C"/>
</dbReference>
<dbReference type="InterPro" id="IPR034681">
    <property type="entry name" value="MenF"/>
</dbReference>
<evidence type="ECO:0000259" key="5">
    <source>
        <dbReference type="Pfam" id="PF00425"/>
    </source>
</evidence>
<dbReference type="Gene3D" id="3.60.120.10">
    <property type="entry name" value="Anthranilate synthase"/>
    <property type="match status" value="1"/>
</dbReference>
<evidence type="ECO:0000256" key="2">
    <source>
        <dbReference type="ARBA" id="ARBA00005297"/>
    </source>
</evidence>
<comment type="similarity">
    <text evidence="2 4">Belongs to the isochorismate synthase family.</text>
</comment>
<feature type="domain" description="Chorismate-utilising enzyme C-terminal" evidence="5">
    <location>
        <begin position="204"/>
        <end position="456"/>
    </location>
</feature>
<dbReference type="InterPro" id="IPR004561">
    <property type="entry name" value="IsoChor_synthase"/>
</dbReference>
<feature type="binding site" evidence="4">
    <location>
        <position position="317"/>
    </location>
    <ligand>
        <name>Mg(2+)</name>
        <dbReference type="ChEBI" id="CHEBI:18420"/>
    </ligand>
</feature>
<dbReference type="Pfam" id="PF00425">
    <property type="entry name" value="Chorismate_bind"/>
    <property type="match status" value="1"/>
</dbReference>
<evidence type="ECO:0000256" key="3">
    <source>
        <dbReference type="ARBA" id="ARBA00023235"/>
    </source>
</evidence>
<proteinExistence type="inferred from homology"/>
<dbReference type="GO" id="GO:0008909">
    <property type="term" value="F:isochorismate synthase activity"/>
    <property type="evidence" value="ECO:0007669"/>
    <property type="project" value="UniProtKB-UniRule"/>
</dbReference>
<keyword evidence="3 4" id="KW-0413">Isomerase</keyword>
<keyword evidence="4" id="KW-0479">Metal-binding</keyword>
<feature type="active site" description="Proton acceptor" evidence="4">
    <location>
        <position position="224"/>
    </location>
</feature>
<dbReference type="EMBL" id="FXTI01000012">
    <property type="protein sequence ID" value="SMO89826.1"/>
    <property type="molecule type" value="Genomic_DNA"/>
</dbReference>
<dbReference type="GO" id="GO:0009697">
    <property type="term" value="P:salicylic acid biosynthetic process"/>
    <property type="evidence" value="ECO:0007669"/>
    <property type="project" value="TreeGrafter"/>
</dbReference>
<evidence type="ECO:0000313" key="6">
    <source>
        <dbReference type="EMBL" id="SMO89826.1"/>
    </source>
</evidence>
<dbReference type="GO" id="GO:0000287">
    <property type="term" value="F:magnesium ion binding"/>
    <property type="evidence" value="ECO:0007669"/>
    <property type="project" value="UniProtKB-UniRule"/>
</dbReference>
<reference evidence="6 7" key="1">
    <citation type="submission" date="2017-05" db="EMBL/GenBank/DDBJ databases">
        <authorList>
            <person name="Varghese N."/>
            <person name="Submissions S."/>
        </authorList>
    </citation>
    <scope>NUCLEOTIDE SEQUENCE [LARGE SCALE GENOMIC DNA]</scope>
    <source>
        <strain evidence="6 7">DSM 45474</strain>
    </source>
</reference>
<dbReference type="PANTHER" id="PTHR42839">
    <property type="entry name" value="ISOCHORISMATE SYNTHASE ENTC"/>
    <property type="match status" value="1"/>
</dbReference>
<comment type="function">
    <text evidence="4">Catalyzes the conversion of chorismate to isochorismate.</text>
</comment>
<dbReference type="NCBIfam" id="TIGR00543">
    <property type="entry name" value="isochor_syn"/>
    <property type="match status" value="1"/>
</dbReference>